<organism evidence="2">
    <name type="scientific">hydrothermal vent metagenome</name>
    <dbReference type="NCBI Taxonomy" id="652676"/>
    <lineage>
        <taxon>unclassified sequences</taxon>
        <taxon>metagenomes</taxon>
        <taxon>ecological metagenomes</taxon>
    </lineage>
</organism>
<reference evidence="2" key="1">
    <citation type="submission" date="2018-06" db="EMBL/GenBank/DDBJ databases">
        <authorList>
            <person name="Zhirakovskaya E."/>
        </authorList>
    </citation>
    <scope>NUCLEOTIDE SEQUENCE</scope>
</reference>
<dbReference type="GO" id="GO:0042602">
    <property type="term" value="F:riboflavin reductase (NADPH) activity"/>
    <property type="evidence" value="ECO:0007669"/>
    <property type="project" value="UniProtKB-EC"/>
</dbReference>
<dbReference type="InterPro" id="IPR036291">
    <property type="entry name" value="NAD(P)-bd_dom_sf"/>
</dbReference>
<dbReference type="InterPro" id="IPR016040">
    <property type="entry name" value="NAD(P)-bd_dom"/>
</dbReference>
<feature type="domain" description="NAD(P)-binding" evidence="1">
    <location>
        <begin position="7"/>
        <end position="197"/>
    </location>
</feature>
<evidence type="ECO:0000313" key="2">
    <source>
        <dbReference type="EMBL" id="VAX00604.1"/>
    </source>
</evidence>
<dbReference type="PANTHER" id="PTHR43355">
    <property type="entry name" value="FLAVIN REDUCTASE (NADPH)"/>
    <property type="match status" value="1"/>
</dbReference>
<dbReference type="PANTHER" id="PTHR43355:SF2">
    <property type="entry name" value="FLAVIN REDUCTASE (NADPH)"/>
    <property type="match status" value="1"/>
</dbReference>
<protein>
    <submittedName>
        <fullName evidence="2">Flavin reductase</fullName>
        <ecNumber evidence="2">1.5.1.30</ecNumber>
    </submittedName>
</protein>
<gene>
    <name evidence="2" type="ORF">MNBD_GAMMA21-2570</name>
</gene>
<dbReference type="Gene3D" id="3.40.50.720">
    <property type="entry name" value="NAD(P)-binding Rossmann-like Domain"/>
    <property type="match status" value="1"/>
</dbReference>
<dbReference type="SUPFAM" id="SSF51735">
    <property type="entry name" value="NAD(P)-binding Rossmann-fold domains"/>
    <property type="match status" value="1"/>
</dbReference>
<dbReference type="Pfam" id="PF13460">
    <property type="entry name" value="NAD_binding_10"/>
    <property type="match status" value="1"/>
</dbReference>
<dbReference type="AlphaFoldDB" id="A0A3B1AL56"/>
<sequence length="222" mass="24677">MKLIIFGATGGTGRELVSQALAQGHNVTAFVRNLEKLQQTHELLQVIKGDVLDRTAVERAISGHDAVLCALGAPAMNKRKIRSTGTEIIITAMQKTGVKRLICQSGYGCGETYALLPFNYKYIIFPLFLRHVFIDHELQERAIKQSQLDWTITRPAALSNDRYTGEYWHGLAPTDTAITIKISRADAADFMLKQLSDNYYLGKTPGLSYRAKNSERMLTTAG</sequence>
<dbReference type="CDD" id="cd05244">
    <property type="entry name" value="BVR-B_like_SDR_a"/>
    <property type="match status" value="1"/>
</dbReference>
<dbReference type="InterPro" id="IPR051606">
    <property type="entry name" value="Polyketide_Oxido-like"/>
</dbReference>
<keyword evidence="2" id="KW-0560">Oxidoreductase</keyword>
<dbReference type="EC" id="1.5.1.30" evidence="2"/>
<name>A0A3B1AL56_9ZZZZ</name>
<dbReference type="EMBL" id="UOFR01000077">
    <property type="protein sequence ID" value="VAX00604.1"/>
    <property type="molecule type" value="Genomic_DNA"/>
</dbReference>
<evidence type="ECO:0000259" key="1">
    <source>
        <dbReference type="Pfam" id="PF13460"/>
    </source>
</evidence>
<proteinExistence type="predicted"/>
<accession>A0A3B1AL56</accession>
<dbReference type="GO" id="GO:0004074">
    <property type="term" value="F:biliverdin reductase [NAD(P)H] activity"/>
    <property type="evidence" value="ECO:0007669"/>
    <property type="project" value="TreeGrafter"/>
</dbReference>